<organism evidence="1 2">
    <name type="scientific">Elizabethkingia anophelis</name>
    <dbReference type="NCBI Taxonomy" id="1117645"/>
    <lineage>
        <taxon>Bacteria</taxon>
        <taxon>Pseudomonadati</taxon>
        <taxon>Bacteroidota</taxon>
        <taxon>Flavobacteriia</taxon>
        <taxon>Flavobacteriales</taxon>
        <taxon>Weeksellaceae</taxon>
        <taxon>Elizabethkingia</taxon>
    </lineage>
</organism>
<accession>A0AAE4P4L3</accession>
<proteinExistence type="predicted"/>
<dbReference type="RefSeq" id="WP_059330588.1">
    <property type="nucleotide sequence ID" value="NZ_CP014340.1"/>
</dbReference>
<dbReference type="Proteomes" id="UP001189000">
    <property type="component" value="Unassembled WGS sequence"/>
</dbReference>
<dbReference type="AlphaFoldDB" id="A0AAE4P4L3"/>
<reference evidence="1" key="1">
    <citation type="submission" date="2023-02" db="EMBL/GenBank/DDBJ databases">
        <title>Elizabethkingia anophelis draft genomes.</title>
        <authorList>
            <person name="Nicholson A.C."/>
            <person name="Whitney A.M."/>
            <person name="Humrighouse B.W."/>
            <person name="Villarma A."/>
            <person name="Bell M."/>
            <person name="Mcquiston J."/>
        </authorList>
    </citation>
    <scope>NUCLEOTIDE SEQUENCE</scope>
    <source>
        <strain evidence="1">B4955</strain>
    </source>
</reference>
<evidence type="ECO:0000313" key="2">
    <source>
        <dbReference type="Proteomes" id="UP001189000"/>
    </source>
</evidence>
<comment type="caution">
    <text evidence="1">The sequence shown here is derived from an EMBL/GenBank/DDBJ whole genome shotgun (WGS) entry which is preliminary data.</text>
</comment>
<evidence type="ECO:0000313" key="1">
    <source>
        <dbReference type="EMBL" id="MDV3665403.1"/>
    </source>
</evidence>
<protein>
    <submittedName>
        <fullName evidence="1">Uncharacterized protein</fullName>
    </submittedName>
</protein>
<name>A0AAE4P4L3_9FLAO</name>
<gene>
    <name evidence="1" type="ORF">CMU51_15230</name>
</gene>
<dbReference type="EMBL" id="NWGY01000015">
    <property type="protein sequence ID" value="MDV3665403.1"/>
    <property type="molecule type" value="Genomic_DNA"/>
</dbReference>
<sequence>MISKEVTQFWDWIRVNINSLESDKITDNFINLLDNEIQKLGDFAWEIGYDDTVDKHFLTISSEGNSESDKEIKTILSLAPKIDDWIFYSHKPPKQWKFILELLIDGVNVRFDANEWQYVIYKYPDNVYDIIIKVPLSYQIYEEYFYSMGLIAVSAELGEAFVNEYINDIDLVFEFNENEKGKETSFKHLRSHILK</sequence>